<dbReference type="Proteomes" id="UP000053105">
    <property type="component" value="Unassembled WGS sequence"/>
</dbReference>
<name>A0A0M9A4A8_9HYME</name>
<organism evidence="1 2">
    <name type="scientific">Melipona quadrifasciata</name>
    <dbReference type="NCBI Taxonomy" id="166423"/>
    <lineage>
        <taxon>Eukaryota</taxon>
        <taxon>Metazoa</taxon>
        <taxon>Ecdysozoa</taxon>
        <taxon>Arthropoda</taxon>
        <taxon>Hexapoda</taxon>
        <taxon>Insecta</taxon>
        <taxon>Pterygota</taxon>
        <taxon>Neoptera</taxon>
        <taxon>Endopterygota</taxon>
        <taxon>Hymenoptera</taxon>
        <taxon>Apocrita</taxon>
        <taxon>Aculeata</taxon>
        <taxon>Apoidea</taxon>
        <taxon>Anthophila</taxon>
        <taxon>Apidae</taxon>
        <taxon>Melipona</taxon>
    </lineage>
</organism>
<sequence>MHYSTSIKFLMRLWSHNIPHEYRKWYRIYKENHQMSEKRQNTDCDYAMEHKKIVGRKLLAYPIPGDLYLVLGYRIHIRLIPNTSLLRISSKSET</sequence>
<gene>
    <name evidence="1" type="ORF">WN51_11980</name>
</gene>
<evidence type="ECO:0000313" key="2">
    <source>
        <dbReference type="Proteomes" id="UP000053105"/>
    </source>
</evidence>
<protein>
    <submittedName>
        <fullName evidence="1">Uncharacterized protein</fullName>
    </submittedName>
</protein>
<dbReference type="AlphaFoldDB" id="A0A0M9A4A8"/>
<accession>A0A0M9A4A8</accession>
<keyword evidence="2" id="KW-1185">Reference proteome</keyword>
<evidence type="ECO:0000313" key="1">
    <source>
        <dbReference type="EMBL" id="KOX75653.1"/>
    </source>
</evidence>
<proteinExistence type="predicted"/>
<dbReference type="EMBL" id="KQ435759">
    <property type="protein sequence ID" value="KOX75653.1"/>
    <property type="molecule type" value="Genomic_DNA"/>
</dbReference>
<reference evidence="1 2" key="1">
    <citation type="submission" date="2015-07" db="EMBL/GenBank/DDBJ databases">
        <title>The genome of Melipona quadrifasciata.</title>
        <authorList>
            <person name="Pan H."/>
            <person name="Kapheim K."/>
        </authorList>
    </citation>
    <scope>NUCLEOTIDE SEQUENCE [LARGE SCALE GENOMIC DNA]</scope>
    <source>
        <strain evidence="1">0111107301</strain>
        <tissue evidence="1">Whole body</tissue>
    </source>
</reference>